<feature type="compositionally biased region" description="Basic and acidic residues" evidence="4">
    <location>
        <begin position="164"/>
        <end position="182"/>
    </location>
</feature>
<evidence type="ECO:0000259" key="5">
    <source>
        <dbReference type="Pfam" id="PF04935"/>
    </source>
</evidence>
<dbReference type="Pfam" id="PF04935">
    <property type="entry name" value="SURF6"/>
    <property type="match status" value="1"/>
</dbReference>
<dbReference type="PANTHER" id="PTHR14369:SF0">
    <property type="entry name" value="SURFEIT LOCUS PROTEIN 6"/>
    <property type="match status" value="1"/>
</dbReference>
<evidence type="ECO:0000256" key="2">
    <source>
        <dbReference type="ARBA" id="ARBA00005904"/>
    </source>
</evidence>
<feature type="compositionally biased region" description="Basic and acidic residues" evidence="4">
    <location>
        <begin position="235"/>
        <end position="272"/>
    </location>
</feature>
<gene>
    <name evidence="7" type="primary">LOC108566031</name>
</gene>
<comment type="similarity">
    <text evidence="2">Belongs to the SURF6 family.</text>
</comment>
<feature type="region of interest" description="Disordered" evidence="4">
    <location>
        <begin position="232"/>
        <end position="294"/>
    </location>
</feature>
<feature type="compositionally biased region" description="Basic and acidic residues" evidence="4">
    <location>
        <begin position="87"/>
        <end position="98"/>
    </location>
</feature>
<dbReference type="Proteomes" id="UP000695000">
    <property type="component" value="Unplaced"/>
</dbReference>
<protein>
    <submittedName>
        <fullName evidence="7">Surfeit locus protein 6 homolog</fullName>
    </submittedName>
</protein>
<evidence type="ECO:0000313" key="7">
    <source>
        <dbReference type="RefSeq" id="XP_017781218.1"/>
    </source>
</evidence>
<feature type="region of interest" description="Disordered" evidence="4">
    <location>
        <begin position="87"/>
        <end position="150"/>
    </location>
</feature>
<evidence type="ECO:0000313" key="6">
    <source>
        <dbReference type="Proteomes" id="UP000695000"/>
    </source>
</evidence>
<feature type="region of interest" description="Disordered" evidence="4">
    <location>
        <begin position="162"/>
        <end position="182"/>
    </location>
</feature>
<dbReference type="InterPro" id="IPR007019">
    <property type="entry name" value="SURF6"/>
</dbReference>
<dbReference type="RefSeq" id="XP_017781218.1">
    <property type="nucleotide sequence ID" value="XM_017925729.1"/>
</dbReference>
<evidence type="ECO:0000256" key="4">
    <source>
        <dbReference type="SAM" id="MobiDB-lite"/>
    </source>
</evidence>
<proteinExistence type="inferred from homology"/>
<keyword evidence="3" id="KW-0539">Nucleus</keyword>
<dbReference type="PANTHER" id="PTHR14369">
    <property type="entry name" value="SURFEIT LOCUS PROTEIN 6"/>
    <property type="match status" value="1"/>
</dbReference>
<feature type="compositionally biased region" description="Basic residues" evidence="4">
    <location>
        <begin position="273"/>
        <end position="294"/>
    </location>
</feature>
<comment type="subcellular location">
    <subcellularLocation>
        <location evidence="1">Nucleus</location>
    </subcellularLocation>
</comment>
<evidence type="ECO:0000256" key="3">
    <source>
        <dbReference type="ARBA" id="ARBA00023242"/>
    </source>
</evidence>
<accession>A0ABM1N318</accession>
<feature type="compositionally biased region" description="Basic residues" evidence="4">
    <location>
        <begin position="99"/>
        <end position="110"/>
    </location>
</feature>
<dbReference type="GeneID" id="108566031"/>
<dbReference type="InterPro" id="IPR029190">
    <property type="entry name" value="Rrp14/SURF6_C"/>
</dbReference>
<feature type="compositionally biased region" description="Basic and acidic residues" evidence="4">
    <location>
        <begin position="111"/>
        <end position="135"/>
    </location>
</feature>
<feature type="domain" description="Ribosomal RNA-processing protein 14/surfeit locus protein 6 C-terminal" evidence="5">
    <location>
        <begin position="98"/>
        <end position="280"/>
    </location>
</feature>
<sequence length="294" mass="34412">MQLKEDQKKVAFDLKKVEASLVAENKFITDLFAKVAFPDRYDEDNDEEDEDDDLVTFSGKKPKIAGEKKSRATSIAELKNRYDEISGKKHQTYKEKMQKKGLKNRMKKKTKRDERNLKKKLVRTEKLTKPVKSEEDNVEQGPKKPVFNSEGKMVYSKFDFSGIGKEKKEKTQNDPKKILENLEKQKEKLKELEKQGDKDKAIQIKEKSMWQNALAKSKGEKVKDDVTLLKKAIKKKENQKKQSKKKWDQRKANVKQQQEDKQKKRQDNIDKKKKDKKLVKLKQAAKRGRVVPGF</sequence>
<organism evidence="6 7">
    <name type="scientific">Nicrophorus vespilloides</name>
    <name type="common">Boreal carrion beetle</name>
    <dbReference type="NCBI Taxonomy" id="110193"/>
    <lineage>
        <taxon>Eukaryota</taxon>
        <taxon>Metazoa</taxon>
        <taxon>Ecdysozoa</taxon>
        <taxon>Arthropoda</taxon>
        <taxon>Hexapoda</taxon>
        <taxon>Insecta</taxon>
        <taxon>Pterygota</taxon>
        <taxon>Neoptera</taxon>
        <taxon>Endopterygota</taxon>
        <taxon>Coleoptera</taxon>
        <taxon>Polyphaga</taxon>
        <taxon>Staphyliniformia</taxon>
        <taxon>Silphidae</taxon>
        <taxon>Nicrophorinae</taxon>
        <taxon>Nicrophorus</taxon>
    </lineage>
</organism>
<reference evidence="7" key="1">
    <citation type="submission" date="2025-08" db="UniProtKB">
        <authorList>
            <consortium name="RefSeq"/>
        </authorList>
    </citation>
    <scope>IDENTIFICATION</scope>
    <source>
        <tissue evidence="7">Whole Larva</tissue>
    </source>
</reference>
<evidence type="ECO:0000256" key="1">
    <source>
        <dbReference type="ARBA" id="ARBA00004123"/>
    </source>
</evidence>
<name>A0ABM1N318_NICVS</name>
<keyword evidence="6" id="KW-1185">Reference proteome</keyword>